<protein>
    <submittedName>
        <fullName evidence="1">Uncharacterized protein</fullName>
    </submittedName>
</protein>
<evidence type="ECO:0000313" key="2">
    <source>
        <dbReference type="Proteomes" id="UP000559987"/>
    </source>
</evidence>
<keyword evidence="2" id="KW-1185">Reference proteome</keyword>
<evidence type="ECO:0000313" key="1">
    <source>
        <dbReference type="EMBL" id="MBB3168522.1"/>
    </source>
</evidence>
<proteinExistence type="predicted"/>
<name>A0A839UL07_9GAMM</name>
<reference evidence="1 2" key="1">
    <citation type="submission" date="2020-08" db="EMBL/GenBank/DDBJ databases">
        <title>Genomic Encyclopedia of Type Strains, Phase III (KMG-III): the genomes of soil and plant-associated and newly described type strains.</title>
        <authorList>
            <person name="Whitman W."/>
        </authorList>
    </citation>
    <scope>NUCLEOTIDE SEQUENCE [LARGE SCALE GENOMIC DNA]</scope>
    <source>
        <strain evidence="1 2">CECT 8571</strain>
    </source>
</reference>
<organism evidence="1 2">
    <name type="scientific">Simiduia aestuariiviva</name>
    <dbReference type="NCBI Taxonomy" id="1510459"/>
    <lineage>
        <taxon>Bacteria</taxon>
        <taxon>Pseudomonadati</taxon>
        <taxon>Pseudomonadota</taxon>
        <taxon>Gammaproteobacteria</taxon>
        <taxon>Cellvibrionales</taxon>
        <taxon>Cellvibrionaceae</taxon>
        <taxon>Simiduia</taxon>
    </lineage>
</organism>
<dbReference type="InterPro" id="IPR046493">
    <property type="entry name" value="DUF6586"/>
</dbReference>
<dbReference type="Proteomes" id="UP000559987">
    <property type="component" value="Unassembled WGS sequence"/>
</dbReference>
<dbReference type="AlphaFoldDB" id="A0A839UL07"/>
<sequence length="140" mass="14943">MLTQFQSSELPWVRQVLVQSLGWHLQSAYVALLQELADAFKFPVNEPGCVEDLIRVVPSGRAVPAELGELSRLAAGESWLSNLLALPGPAATQVSATGNQASGSVIATSGSPSFDMGQAQSALFALQEFIDRNRQLSDES</sequence>
<dbReference type="EMBL" id="JACHXZ010000002">
    <property type="protein sequence ID" value="MBB3168522.1"/>
    <property type="molecule type" value="Genomic_DNA"/>
</dbReference>
<comment type="caution">
    <text evidence="1">The sequence shown here is derived from an EMBL/GenBank/DDBJ whole genome shotgun (WGS) entry which is preliminary data.</text>
</comment>
<gene>
    <name evidence="1" type="ORF">FHS30_001706</name>
</gene>
<dbReference type="Pfam" id="PF20227">
    <property type="entry name" value="DUF6586"/>
    <property type="match status" value="1"/>
</dbReference>
<accession>A0A839UL07</accession>